<comment type="subcellular location">
    <subcellularLocation>
        <location evidence="1">Cytoplasm</location>
        <location evidence="1">Cytosol</location>
    </subcellularLocation>
</comment>
<dbReference type="GO" id="GO:0004792">
    <property type="term" value="F:thiosulfate-cyanide sulfurtransferase activity"/>
    <property type="evidence" value="ECO:0007669"/>
    <property type="project" value="TreeGrafter"/>
</dbReference>
<dbReference type="KEGG" id="bbel:109470193"/>
<keyword evidence="4 11" id="KW-0819">tRNA processing</keyword>
<keyword evidence="8 11" id="KW-0067">ATP-binding</keyword>
<dbReference type="FunFam" id="3.40.50.720:FF:000206">
    <property type="entry name" value="Adenylyltransferase and sulfurtransferase MOCS3"/>
    <property type="match status" value="1"/>
</dbReference>
<evidence type="ECO:0000256" key="6">
    <source>
        <dbReference type="ARBA" id="ARBA00022741"/>
    </source>
</evidence>
<feature type="binding site" evidence="11">
    <location>
        <position position="126"/>
    </location>
    <ligand>
        <name>ATP</name>
        <dbReference type="ChEBI" id="CHEBI:30616"/>
    </ligand>
</feature>
<keyword evidence="3 11" id="KW-0808">Transferase</keyword>
<dbReference type="OrthoDB" id="10261062at2759"/>
<feature type="binding site" evidence="11">
    <location>
        <position position="150"/>
    </location>
    <ligand>
        <name>ATP</name>
        <dbReference type="ChEBI" id="CHEBI:30616"/>
    </ligand>
</feature>
<dbReference type="GO" id="GO:0042292">
    <property type="term" value="F:URM1 activating enzyme activity"/>
    <property type="evidence" value="ECO:0007669"/>
    <property type="project" value="TreeGrafter"/>
</dbReference>
<comment type="cofactor">
    <cofactor evidence="11">
        <name>Zn(2+)</name>
        <dbReference type="ChEBI" id="CHEBI:29105"/>
    </cofactor>
    <text evidence="11">Binds 1 zinc ion per subunit.</text>
</comment>
<feature type="active site" description="Glycyl thioester intermediate; for adenylyltransferase activity" evidence="11">
    <location>
        <position position="252"/>
    </location>
</feature>
<proteinExistence type="inferred from homology"/>
<dbReference type="EC" id="2.8.1.-" evidence="11"/>
<keyword evidence="2 11" id="KW-0963">Cytoplasm</keyword>
<evidence type="ECO:0000256" key="4">
    <source>
        <dbReference type="ARBA" id="ARBA00022694"/>
    </source>
</evidence>
<feature type="binding site" evidence="11">
    <location>
        <position position="105"/>
    </location>
    <ligand>
        <name>ATP</name>
        <dbReference type="ChEBI" id="CHEBI:30616"/>
    </ligand>
</feature>
<keyword evidence="13" id="KW-1185">Reference proteome</keyword>
<name>A0A6P4YJE8_BRABE</name>
<reference evidence="14" key="1">
    <citation type="submission" date="2025-08" db="UniProtKB">
        <authorList>
            <consortium name="RefSeq"/>
        </authorList>
    </citation>
    <scope>IDENTIFICATION</scope>
    <source>
        <tissue evidence="14">Gonad</tissue>
    </source>
</reference>
<dbReference type="PANTHER" id="PTHR10953">
    <property type="entry name" value="UBIQUITIN-ACTIVATING ENZYME E1"/>
    <property type="match status" value="1"/>
</dbReference>
<keyword evidence="6 11" id="KW-0547">Nucleotide-binding</keyword>
<dbReference type="AlphaFoldDB" id="A0A6P4YJE8"/>
<dbReference type="InterPro" id="IPR028885">
    <property type="entry name" value="MOCS3/Uba4"/>
</dbReference>
<dbReference type="RefSeq" id="XP_019624573.1">
    <property type="nucleotide sequence ID" value="XM_019769014.1"/>
</dbReference>
<dbReference type="InterPro" id="IPR045886">
    <property type="entry name" value="ThiF/MoeB/HesA"/>
</dbReference>
<feature type="binding site" evidence="11">
    <location>
        <position position="313"/>
    </location>
    <ligand>
        <name>Zn(2+)</name>
        <dbReference type="ChEBI" id="CHEBI:29105"/>
    </ligand>
</feature>
<dbReference type="InterPro" id="IPR035985">
    <property type="entry name" value="Ubiquitin-activating_enz"/>
</dbReference>
<keyword evidence="10 11" id="KW-0511">Multifunctional enzyme</keyword>
<feature type="binding site" evidence="11">
    <location>
        <position position="238"/>
    </location>
    <ligand>
        <name>Zn(2+)</name>
        <dbReference type="ChEBI" id="CHEBI:29105"/>
    </ligand>
</feature>
<dbReference type="NCBIfam" id="NF004281">
    <property type="entry name" value="PRK05690.1"/>
    <property type="match status" value="1"/>
</dbReference>
<dbReference type="InterPro" id="IPR036873">
    <property type="entry name" value="Rhodanese-like_dom_sf"/>
</dbReference>
<organism evidence="13 14">
    <name type="scientific">Branchiostoma belcheri</name>
    <name type="common">Amphioxus</name>
    <dbReference type="NCBI Taxonomy" id="7741"/>
    <lineage>
        <taxon>Eukaryota</taxon>
        <taxon>Metazoa</taxon>
        <taxon>Chordata</taxon>
        <taxon>Cephalochordata</taxon>
        <taxon>Leptocardii</taxon>
        <taxon>Amphioxiformes</taxon>
        <taxon>Branchiostomatidae</taxon>
        <taxon>Branchiostoma</taxon>
    </lineage>
</organism>
<sequence length="469" mass="51097">MAASGLEDTELLRLREEVAEKTREIERLKLMLAEGNDTKAQQAKDAPPTLIESGNIQDIPTFQPADRLDKPAIARYSRQLILPELGVKGQLALCGTSVLLVGAGGLGCPAAVYLAAAGVGRLGLVDYDSVELNNLHRQVLHTEGRVGTPKALSVATAVKGLNSTVQCVPYHLQLNSTNALDVIKQYDIVVDCTDNVATRYLLNDACVFTNKPLVSGSALRLEGQLTVYNYKGGPCYRCMYPTPPPPETVTNCSDGGVLGVVPGIIGCLQALEVIKMAAGQEVSYSQRLLLFDALDGTFRSIKLRPRQASCVVCGDAPTVTQLQDYEQFCGAKACDKTQSLRILQDNERISVQEYHTVLSSGAPHLLVDVRQPVELDICQLPNPINIPISQVSRPEQLQQLKTAVTCKVQQLEQDDHKLPVYVVCRQGNDSQLAVEQLRNLLSDLPVHVTDIRGGLMAWARKIDTSFPEY</sequence>
<evidence type="ECO:0000256" key="3">
    <source>
        <dbReference type="ARBA" id="ARBA00022679"/>
    </source>
</evidence>
<accession>A0A6P4YJE8</accession>
<evidence type="ECO:0000256" key="1">
    <source>
        <dbReference type="ARBA" id="ARBA00004514"/>
    </source>
</evidence>
<feature type="binding site" evidence="11">
    <location>
        <begin position="133"/>
        <end position="137"/>
    </location>
    <ligand>
        <name>ATP</name>
        <dbReference type="ChEBI" id="CHEBI:30616"/>
    </ligand>
</feature>
<dbReference type="GO" id="GO:0070566">
    <property type="term" value="F:adenylyltransferase activity"/>
    <property type="evidence" value="ECO:0007669"/>
    <property type="project" value="InterPro"/>
</dbReference>
<dbReference type="SMART" id="SM00450">
    <property type="entry name" value="RHOD"/>
    <property type="match status" value="1"/>
</dbReference>
<evidence type="ECO:0000256" key="11">
    <source>
        <dbReference type="HAMAP-Rule" id="MF_03049"/>
    </source>
</evidence>
<feature type="binding site" evidence="11">
    <location>
        <position position="235"/>
    </location>
    <ligand>
        <name>Zn(2+)</name>
        <dbReference type="ChEBI" id="CHEBI:29105"/>
    </ligand>
</feature>
<dbReference type="GeneID" id="109470193"/>
<dbReference type="SUPFAM" id="SSF69572">
    <property type="entry name" value="Activating enzymes of the ubiquitin-like proteins"/>
    <property type="match status" value="1"/>
</dbReference>
<gene>
    <name evidence="14" type="primary">LOC109470193</name>
</gene>
<dbReference type="HAMAP" id="MF_03049">
    <property type="entry name" value="MOCS3_Uba4"/>
    <property type="match status" value="1"/>
</dbReference>
<dbReference type="Gene3D" id="3.40.50.720">
    <property type="entry name" value="NAD(P)-binding Rossmann-like Domain"/>
    <property type="match status" value="1"/>
</dbReference>
<feature type="binding site" evidence="11">
    <location>
        <position position="310"/>
    </location>
    <ligand>
        <name>Zn(2+)</name>
        <dbReference type="ChEBI" id="CHEBI:29105"/>
    </ligand>
</feature>
<comment type="function">
    <text evidence="11">Plays a central role in 2-thiolation of mcm(5)S(2)U at tRNA wobble positions of cytosolic tRNA(Lys), tRNA(Glu) and tRNA(Gln). Acts by mediating the C-terminal thiocarboxylation of the sulfur carrier URM1. Its N-terminus first activates URM1 as acyl-adenylate (-COAMP), then the persulfide sulfur on the catalytic cysteine is transferred to URM1 to form thiocarboxylation (-COSH) of its C-terminus. The reaction probably involves hydrogen sulfide that is generated from the persulfide intermediate and that acts as nucleophile towards URM1. Subsequently, a transient disulfide bond is formed. Does not use thiosulfate as sulfur donor; NFS1 probably acting as a sulfur donor for thiocarboxylation reactions.</text>
</comment>
<keyword evidence="7 11" id="KW-0862">Zinc</keyword>
<evidence type="ECO:0000256" key="8">
    <source>
        <dbReference type="ARBA" id="ARBA00022840"/>
    </source>
</evidence>
<dbReference type="EC" id="2.7.7.-" evidence="11"/>
<dbReference type="Pfam" id="PF00899">
    <property type="entry name" value="ThiF"/>
    <property type="match status" value="1"/>
</dbReference>
<feature type="domain" description="Rhodanese" evidence="12">
    <location>
        <begin position="360"/>
        <end position="467"/>
    </location>
</feature>
<dbReference type="Pfam" id="PF00581">
    <property type="entry name" value="Rhodanese"/>
    <property type="match status" value="1"/>
</dbReference>
<comment type="similarity">
    <text evidence="11">In the N-terminal section; belongs to the HesA/MoeB/ThiF family. UBA4 subfamily.</text>
</comment>
<dbReference type="Proteomes" id="UP000515135">
    <property type="component" value="Unplaced"/>
</dbReference>
<dbReference type="PANTHER" id="PTHR10953:SF102">
    <property type="entry name" value="ADENYLYLTRANSFERASE AND SULFURTRANSFERASE MOCS3"/>
    <property type="match status" value="1"/>
</dbReference>
<evidence type="ECO:0000256" key="10">
    <source>
        <dbReference type="ARBA" id="ARBA00023268"/>
    </source>
</evidence>
<evidence type="ECO:0000256" key="7">
    <source>
        <dbReference type="ARBA" id="ARBA00022833"/>
    </source>
</evidence>
<dbReference type="PROSITE" id="PS50206">
    <property type="entry name" value="RHODANESE_3"/>
    <property type="match status" value="1"/>
</dbReference>
<keyword evidence="9 11" id="KW-0501">Molybdenum cofactor biosynthesis</keyword>
<dbReference type="GO" id="GO:0006777">
    <property type="term" value="P:Mo-molybdopterin cofactor biosynthetic process"/>
    <property type="evidence" value="ECO:0007669"/>
    <property type="project" value="UniProtKB-UniRule"/>
</dbReference>
<dbReference type="GO" id="GO:0002143">
    <property type="term" value="P:tRNA wobble position uridine thiolation"/>
    <property type="evidence" value="ECO:0007669"/>
    <property type="project" value="InterPro"/>
</dbReference>
<evidence type="ECO:0000256" key="2">
    <source>
        <dbReference type="ARBA" id="ARBA00022490"/>
    </source>
</evidence>
<dbReference type="CDD" id="cd00757">
    <property type="entry name" value="ThiF_MoeB_HesA_family"/>
    <property type="match status" value="1"/>
</dbReference>
<evidence type="ECO:0000259" key="12">
    <source>
        <dbReference type="PROSITE" id="PS50206"/>
    </source>
</evidence>
<evidence type="ECO:0000313" key="13">
    <source>
        <dbReference type="Proteomes" id="UP000515135"/>
    </source>
</evidence>
<dbReference type="GO" id="GO:0005524">
    <property type="term" value="F:ATP binding"/>
    <property type="evidence" value="ECO:0007669"/>
    <property type="project" value="UniProtKB-KW"/>
</dbReference>
<evidence type="ECO:0000313" key="14">
    <source>
        <dbReference type="RefSeq" id="XP_019624573.1"/>
    </source>
</evidence>
<comment type="pathway">
    <text evidence="11">tRNA modification; 5-methoxycarbonylmethyl-2-thiouridine-tRNA biosynthesis.</text>
</comment>
<dbReference type="UniPathway" id="UPA00988"/>
<dbReference type="GO" id="GO:0005829">
    <property type="term" value="C:cytosol"/>
    <property type="evidence" value="ECO:0007669"/>
    <property type="project" value="UniProtKB-SubCell"/>
</dbReference>
<dbReference type="GO" id="GO:0032447">
    <property type="term" value="P:protein urmylation"/>
    <property type="evidence" value="ECO:0007669"/>
    <property type="project" value="TreeGrafter"/>
</dbReference>
<dbReference type="InterPro" id="IPR001763">
    <property type="entry name" value="Rhodanese-like_dom"/>
</dbReference>
<feature type="active site" description="Cysteine persulfide intermediate; for sulfurtransferase activity" evidence="11">
    <location>
        <position position="424"/>
    </location>
</feature>
<evidence type="ECO:0000256" key="9">
    <source>
        <dbReference type="ARBA" id="ARBA00023150"/>
    </source>
</evidence>
<dbReference type="Gene3D" id="3.40.250.10">
    <property type="entry name" value="Rhodanese-like domain"/>
    <property type="match status" value="1"/>
</dbReference>
<evidence type="ECO:0000256" key="5">
    <source>
        <dbReference type="ARBA" id="ARBA00022723"/>
    </source>
</evidence>
<keyword evidence="5 11" id="KW-0479">Metal-binding</keyword>
<feature type="binding site" evidence="11">
    <location>
        <begin position="194"/>
        <end position="195"/>
    </location>
    <ligand>
        <name>ATP</name>
        <dbReference type="ChEBI" id="CHEBI:30616"/>
    </ligand>
</feature>
<protein>
    <recommendedName>
        <fullName evidence="11">Adenylyltransferase and sulfurtransferase MOCS3 homolog</fullName>
    </recommendedName>
    <alternativeName>
        <fullName evidence="11">UBA4 homolog</fullName>
    </alternativeName>
    <alternativeName>
        <fullName evidence="11">Ubiquitin-like protein activator 4 homolog</fullName>
    </alternativeName>
    <domain>
        <recommendedName>
            <fullName evidence="11">Adenylyltransferase</fullName>
            <ecNumber evidence="11">2.7.7.-</ecNumber>
        </recommendedName>
    </domain>
    <domain>
        <recommendedName>
            <fullName evidence="11">Sulfurtransferase</fullName>
            <ecNumber evidence="11">2.8.1.-</ecNumber>
        </recommendedName>
    </domain>
</protein>
<dbReference type="FunFam" id="3.40.250.10:FF:000014">
    <property type="entry name" value="Adenylyltransferase and sulfurtransferase MOCS3"/>
    <property type="match status" value="1"/>
</dbReference>
<dbReference type="InterPro" id="IPR000594">
    <property type="entry name" value="ThiF_NAD_FAD-bd"/>
</dbReference>
<dbReference type="GO" id="GO:0046872">
    <property type="term" value="F:metal ion binding"/>
    <property type="evidence" value="ECO:0007669"/>
    <property type="project" value="UniProtKB-KW"/>
</dbReference>